<dbReference type="GO" id="GO:0016832">
    <property type="term" value="F:aldehyde-lyase activity"/>
    <property type="evidence" value="ECO:0007669"/>
    <property type="project" value="TreeGrafter"/>
</dbReference>
<keyword evidence="2" id="KW-0456">Lyase</keyword>
<dbReference type="GO" id="GO:0019323">
    <property type="term" value="P:pentose catabolic process"/>
    <property type="evidence" value="ECO:0007669"/>
    <property type="project" value="TreeGrafter"/>
</dbReference>
<dbReference type="PANTHER" id="PTHR22789">
    <property type="entry name" value="FUCULOSE PHOSPHATE ALDOLASE"/>
    <property type="match status" value="1"/>
</dbReference>
<dbReference type="GO" id="GO:0046872">
    <property type="term" value="F:metal ion binding"/>
    <property type="evidence" value="ECO:0007669"/>
    <property type="project" value="UniProtKB-KW"/>
</dbReference>
<evidence type="ECO:0000256" key="2">
    <source>
        <dbReference type="ARBA" id="ARBA00023239"/>
    </source>
</evidence>
<dbReference type="Gene3D" id="3.40.225.10">
    <property type="entry name" value="Class II aldolase/adducin N-terminal domain"/>
    <property type="match status" value="1"/>
</dbReference>
<dbReference type="EMBL" id="ML992505">
    <property type="protein sequence ID" value="KAF2224481.1"/>
    <property type="molecule type" value="Genomic_DNA"/>
</dbReference>
<dbReference type="SMART" id="SM01007">
    <property type="entry name" value="Aldolase_II"/>
    <property type="match status" value="1"/>
</dbReference>
<dbReference type="AlphaFoldDB" id="A0A6A6GFN1"/>
<feature type="region of interest" description="Disordered" evidence="3">
    <location>
        <begin position="78"/>
        <end position="98"/>
    </location>
</feature>
<dbReference type="Proteomes" id="UP000799538">
    <property type="component" value="Unassembled WGS sequence"/>
</dbReference>
<dbReference type="GO" id="GO:0005829">
    <property type="term" value="C:cytosol"/>
    <property type="evidence" value="ECO:0007669"/>
    <property type="project" value="TreeGrafter"/>
</dbReference>
<keyword evidence="1" id="KW-0479">Metal-binding</keyword>
<feature type="domain" description="Class II aldolase/adducin N-terminal" evidence="4">
    <location>
        <begin position="22"/>
        <end position="256"/>
    </location>
</feature>
<dbReference type="InterPro" id="IPR050197">
    <property type="entry name" value="Aldolase_class_II_sugar_metab"/>
</dbReference>
<keyword evidence="6" id="KW-1185">Reference proteome</keyword>
<dbReference type="SUPFAM" id="SSF53639">
    <property type="entry name" value="AraD/HMP-PK domain-like"/>
    <property type="match status" value="2"/>
</dbReference>
<dbReference type="Pfam" id="PF00596">
    <property type="entry name" value="Aldolase_II"/>
    <property type="match status" value="1"/>
</dbReference>
<evidence type="ECO:0000313" key="5">
    <source>
        <dbReference type="EMBL" id="KAF2224481.1"/>
    </source>
</evidence>
<dbReference type="PANTHER" id="PTHR22789:SF0">
    <property type="entry name" value="3-OXO-TETRONATE 4-PHOSPHATE DECARBOXYLASE-RELATED"/>
    <property type="match status" value="1"/>
</dbReference>
<sequence length="345" mass="37638">MSPDLAQSLKSASTPIPPTFFSTLITANHILHSQSIVDGYGHISARCPRDPTHFHLSRSLAPALVATRSDILTYHIPSAAPVPRPPSAPSSDPDPAAEHQKHYLERFIHASIYARYPDVQAVVHAHSEAVLPFGITSVPLRATFHMAGVMGGQVPVFDIERHYASGDKHDLLVTNEKLGSALALGFNPEGWASKAGGFIKNLALSQVGMGGKEEEVRYPGNSVVLMRGHGFTAVGASVEEVVYRAIYTVVNARVQRDAVLLQGAWNTGVVGERVTKVGEKGYQGGEKDGMRLEGVKFLSDKETKEAWESNKGQVMRPYGLWVQEVRQSGRYKNEYWEKEGEAAKS</sequence>
<dbReference type="OrthoDB" id="2932980at2759"/>
<evidence type="ECO:0000256" key="1">
    <source>
        <dbReference type="ARBA" id="ARBA00022723"/>
    </source>
</evidence>
<evidence type="ECO:0000313" key="6">
    <source>
        <dbReference type="Proteomes" id="UP000799538"/>
    </source>
</evidence>
<protein>
    <submittedName>
        <fullName evidence="5">Class II aldolase and Adducin N-terminal domain-containing protein</fullName>
    </submittedName>
</protein>
<reference evidence="6" key="1">
    <citation type="journal article" date="2020" name="Stud. Mycol.">
        <title>101 Dothideomycetes genomes: A test case for predicting lifestyles and emergence of pathogens.</title>
        <authorList>
            <person name="Haridas S."/>
            <person name="Albert R."/>
            <person name="Binder M."/>
            <person name="Bloem J."/>
            <person name="LaButti K."/>
            <person name="Salamov A."/>
            <person name="Andreopoulos B."/>
            <person name="Baker S."/>
            <person name="Barry K."/>
            <person name="Bills G."/>
            <person name="Bluhm B."/>
            <person name="Cannon C."/>
            <person name="Castanera R."/>
            <person name="Culley D."/>
            <person name="Daum C."/>
            <person name="Ezra D."/>
            <person name="Gonzalez J."/>
            <person name="Henrissat B."/>
            <person name="Kuo A."/>
            <person name="Liang C."/>
            <person name="Lipzen A."/>
            <person name="Lutzoni F."/>
            <person name="Magnuson J."/>
            <person name="Mondo S."/>
            <person name="Nolan M."/>
            <person name="Ohm R."/>
            <person name="Pangilinan J."/>
            <person name="Park H.-J."/>
            <person name="Ramirez L."/>
            <person name="Alfaro M."/>
            <person name="Sun H."/>
            <person name="Tritt A."/>
            <person name="Yoshinaga Y."/>
            <person name="Zwiers L.-H."/>
            <person name="Turgeon B."/>
            <person name="Goodwin S."/>
            <person name="Spatafora J."/>
            <person name="Crous P."/>
            <person name="Grigoriev I."/>
        </authorList>
    </citation>
    <scope>NUCLEOTIDE SEQUENCE [LARGE SCALE GENOMIC DNA]</scope>
    <source>
        <strain evidence="6">CECT 20119</strain>
    </source>
</reference>
<proteinExistence type="predicted"/>
<accession>A0A6A6GFN1</accession>
<dbReference type="InterPro" id="IPR001303">
    <property type="entry name" value="Aldolase_II/adducin_N"/>
</dbReference>
<evidence type="ECO:0000259" key="4">
    <source>
        <dbReference type="SMART" id="SM01007"/>
    </source>
</evidence>
<evidence type="ECO:0000256" key="3">
    <source>
        <dbReference type="SAM" id="MobiDB-lite"/>
    </source>
</evidence>
<dbReference type="InterPro" id="IPR036409">
    <property type="entry name" value="Aldolase_II/adducin_N_sf"/>
</dbReference>
<gene>
    <name evidence="5" type="ORF">BDZ85DRAFT_289105</name>
</gene>
<name>A0A6A6GFN1_9PEZI</name>
<organism evidence="5 6">
    <name type="scientific">Elsinoe ampelina</name>
    <dbReference type="NCBI Taxonomy" id="302913"/>
    <lineage>
        <taxon>Eukaryota</taxon>
        <taxon>Fungi</taxon>
        <taxon>Dikarya</taxon>
        <taxon>Ascomycota</taxon>
        <taxon>Pezizomycotina</taxon>
        <taxon>Dothideomycetes</taxon>
        <taxon>Dothideomycetidae</taxon>
        <taxon>Myriangiales</taxon>
        <taxon>Elsinoaceae</taxon>
        <taxon>Elsinoe</taxon>
    </lineage>
</organism>